<dbReference type="Gene3D" id="2.60.40.1180">
    <property type="entry name" value="Golgi alpha-mannosidase II"/>
    <property type="match status" value="1"/>
</dbReference>
<sequence>MATVVFLLVCIFAVASSLDNGLGRTPPMGWLSWMRYACELDCDTYPDQCISERLYMKIADLLVSEGYKDAGYQYVNIDDCWSEKEREPETLKLIADRKRFPSGIKALADYVHSKGLKLGIYTDMGTKTCAGYPGLLIGNGSATDYILLDAETYASWGIDSLKYDCPGRPILYSCSWPAYQVSEGKTPDYASIAYHCNLWRNFDDIIDSWQSVSSIIDFYAKNQDSFAKYNGPGAWFDPDMIIVGNTGLSYEQSKAQMALWAIFSAPLLMSNDLTAVSEQFKHILLNKHVIAINQDPFGFMGKRVIAGNEQVWVKPVYPLVNGSYSFAIVYLNQRTLGIPTFVSQICNFNYSLSRILDKFEKADFYNVYDLFADAKLLFKLSVQEKLVLHVNTSGSVRMVKLVPVSADHNSL</sequence>
<dbReference type="AlphaFoldDB" id="A0A443SV04"/>
<keyword evidence="5" id="KW-0732">Signal</keyword>
<dbReference type="GO" id="GO:0009311">
    <property type="term" value="P:oligosaccharide metabolic process"/>
    <property type="evidence" value="ECO:0007669"/>
    <property type="project" value="TreeGrafter"/>
</dbReference>
<evidence type="ECO:0000256" key="3">
    <source>
        <dbReference type="ARBA" id="ARBA00023295"/>
    </source>
</evidence>
<dbReference type="InterPro" id="IPR013785">
    <property type="entry name" value="Aldolase_TIM"/>
</dbReference>
<dbReference type="InterPro" id="IPR017853">
    <property type="entry name" value="GH"/>
</dbReference>
<evidence type="ECO:0000313" key="6">
    <source>
        <dbReference type="EMBL" id="RWS31334.1"/>
    </source>
</evidence>
<keyword evidence="7" id="KW-1185">Reference proteome</keyword>
<evidence type="ECO:0000256" key="1">
    <source>
        <dbReference type="ARBA" id="ARBA00009743"/>
    </source>
</evidence>
<evidence type="ECO:0000256" key="4">
    <source>
        <dbReference type="RuleBase" id="RU361168"/>
    </source>
</evidence>
<comment type="caution">
    <text evidence="6">The sequence shown here is derived from an EMBL/GenBank/DDBJ whole genome shotgun (WGS) entry which is preliminary data.</text>
</comment>
<dbReference type="CDD" id="cd14792">
    <property type="entry name" value="GH27"/>
    <property type="match status" value="1"/>
</dbReference>
<dbReference type="PANTHER" id="PTHR11452">
    <property type="entry name" value="ALPHA-GALACTOSIDASE/ALPHA-N-ACETYLGALACTOSAMINIDASE"/>
    <property type="match status" value="1"/>
</dbReference>
<keyword evidence="2 4" id="KW-0378">Hydrolase</keyword>
<evidence type="ECO:0000313" key="7">
    <source>
        <dbReference type="Proteomes" id="UP000288716"/>
    </source>
</evidence>
<keyword evidence="3 4" id="KW-0326">Glycosidase</keyword>
<dbReference type="PANTHER" id="PTHR11452:SF83">
    <property type="entry name" value="ALPHA-GALACTOSIDASE"/>
    <property type="match status" value="1"/>
</dbReference>
<feature type="signal peptide" evidence="5">
    <location>
        <begin position="1"/>
        <end position="17"/>
    </location>
</feature>
<dbReference type="InterPro" id="IPR013780">
    <property type="entry name" value="Glyco_hydro_b"/>
</dbReference>
<dbReference type="OrthoDB" id="5795902at2759"/>
<gene>
    <name evidence="6" type="ORF">B4U80_02848</name>
</gene>
<comment type="similarity">
    <text evidence="1 4">Belongs to the glycosyl hydrolase 27 family.</text>
</comment>
<comment type="subunit">
    <text evidence="4">Homodimer.</text>
</comment>
<proteinExistence type="inferred from homology"/>
<dbReference type="Proteomes" id="UP000288716">
    <property type="component" value="Unassembled WGS sequence"/>
</dbReference>
<dbReference type="GO" id="GO:0004557">
    <property type="term" value="F:alpha-galactosidase activity"/>
    <property type="evidence" value="ECO:0007669"/>
    <property type="project" value="TreeGrafter"/>
</dbReference>
<organism evidence="6 7">
    <name type="scientific">Leptotrombidium deliense</name>
    <dbReference type="NCBI Taxonomy" id="299467"/>
    <lineage>
        <taxon>Eukaryota</taxon>
        <taxon>Metazoa</taxon>
        <taxon>Ecdysozoa</taxon>
        <taxon>Arthropoda</taxon>
        <taxon>Chelicerata</taxon>
        <taxon>Arachnida</taxon>
        <taxon>Acari</taxon>
        <taxon>Acariformes</taxon>
        <taxon>Trombidiformes</taxon>
        <taxon>Prostigmata</taxon>
        <taxon>Anystina</taxon>
        <taxon>Parasitengona</taxon>
        <taxon>Trombiculoidea</taxon>
        <taxon>Trombiculidae</taxon>
        <taxon>Leptotrombidium</taxon>
    </lineage>
</organism>
<feature type="chain" id="PRO_5019291441" description="Alpha-galactosidase" evidence="5">
    <location>
        <begin position="18"/>
        <end position="411"/>
    </location>
</feature>
<keyword evidence="4" id="KW-1015">Disulfide bond</keyword>
<reference evidence="6 7" key="1">
    <citation type="journal article" date="2018" name="Gigascience">
        <title>Genomes of trombidid mites reveal novel predicted allergens and laterally-transferred genes associated with secondary metabolism.</title>
        <authorList>
            <person name="Dong X."/>
            <person name="Chaisiri K."/>
            <person name="Xia D."/>
            <person name="Armstrong S.D."/>
            <person name="Fang Y."/>
            <person name="Donnelly M.J."/>
            <person name="Kadowaki T."/>
            <person name="McGarry J.W."/>
            <person name="Darby A.C."/>
            <person name="Makepeace B.L."/>
        </authorList>
    </citation>
    <scope>NUCLEOTIDE SEQUENCE [LARGE SCALE GENOMIC DNA]</scope>
    <source>
        <strain evidence="6">UoL-UT</strain>
    </source>
</reference>
<dbReference type="Pfam" id="PF16499">
    <property type="entry name" value="Melibiase_2"/>
    <property type="match status" value="2"/>
</dbReference>
<name>A0A443SV04_9ACAR</name>
<dbReference type="EC" id="3.2.1.-" evidence="4"/>
<dbReference type="Gene3D" id="3.20.20.70">
    <property type="entry name" value="Aldolase class I"/>
    <property type="match status" value="2"/>
</dbReference>
<dbReference type="EMBL" id="NCKV01000199">
    <property type="protein sequence ID" value="RWS31334.1"/>
    <property type="molecule type" value="Genomic_DNA"/>
</dbReference>
<dbReference type="VEuPathDB" id="VectorBase:LDEU000711"/>
<evidence type="ECO:0000256" key="2">
    <source>
        <dbReference type="ARBA" id="ARBA00022801"/>
    </source>
</evidence>
<dbReference type="GO" id="GO:0016139">
    <property type="term" value="P:glycoside catabolic process"/>
    <property type="evidence" value="ECO:0007669"/>
    <property type="project" value="TreeGrafter"/>
</dbReference>
<dbReference type="GO" id="GO:0005737">
    <property type="term" value="C:cytoplasm"/>
    <property type="evidence" value="ECO:0007669"/>
    <property type="project" value="TreeGrafter"/>
</dbReference>
<dbReference type="STRING" id="299467.A0A443SV04"/>
<evidence type="ECO:0000256" key="5">
    <source>
        <dbReference type="SAM" id="SignalP"/>
    </source>
</evidence>
<dbReference type="PRINTS" id="PR00740">
    <property type="entry name" value="GLHYDRLASE27"/>
</dbReference>
<protein>
    <recommendedName>
        <fullName evidence="4">Alpha-galactosidase</fullName>
        <ecNumber evidence="4">3.2.1.-</ecNumber>
    </recommendedName>
</protein>
<dbReference type="InterPro" id="IPR002241">
    <property type="entry name" value="Glyco_hydro_27"/>
</dbReference>
<accession>A0A443SV04</accession>
<dbReference type="SUPFAM" id="SSF51445">
    <property type="entry name" value="(Trans)glycosidases"/>
    <property type="match status" value="1"/>
</dbReference>